<organism evidence="1 2">
    <name type="scientific">Dryococelus australis</name>
    <dbReference type="NCBI Taxonomy" id="614101"/>
    <lineage>
        <taxon>Eukaryota</taxon>
        <taxon>Metazoa</taxon>
        <taxon>Ecdysozoa</taxon>
        <taxon>Arthropoda</taxon>
        <taxon>Hexapoda</taxon>
        <taxon>Insecta</taxon>
        <taxon>Pterygota</taxon>
        <taxon>Neoptera</taxon>
        <taxon>Polyneoptera</taxon>
        <taxon>Phasmatodea</taxon>
        <taxon>Verophasmatodea</taxon>
        <taxon>Anareolatae</taxon>
        <taxon>Phasmatidae</taxon>
        <taxon>Eurycanthinae</taxon>
        <taxon>Dryococelus</taxon>
    </lineage>
</organism>
<accession>A0ABQ9HTG9</accession>
<protein>
    <submittedName>
        <fullName evidence="1">Uncharacterized protein</fullName>
    </submittedName>
</protein>
<sequence>MAKQCTFNKQWLDFKLNPEFARWLDLVPENSSLPYCKVCLKSFNISNMGRQSVLSHANGPKHIKNAQSTCLQPTISLFAKSTRSEQCANEDKVTSAEIMWALEIVAVKMSLNSCDKSAFLFGRMFHYSKIAQSF</sequence>
<gene>
    <name evidence="1" type="ORF">PR048_013885</name>
</gene>
<keyword evidence="2" id="KW-1185">Reference proteome</keyword>
<evidence type="ECO:0000313" key="1">
    <source>
        <dbReference type="EMBL" id="KAJ8887667.1"/>
    </source>
</evidence>
<evidence type="ECO:0000313" key="2">
    <source>
        <dbReference type="Proteomes" id="UP001159363"/>
    </source>
</evidence>
<proteinExistence type="predicted"/>
<name>A0ABQ9HTG9_9NEOP</name>
<dbReference type="Proteomes" id="UP001159363">
    <property type="component" value="Chromosome X"/>
</dbReference>
<comment type="caution">
    <text evidence="1">The sequence shown here is derived from an EMBL/GenBank/DDBJ whole genome shotgun (WGS) entry which is preliminary data.</text>
</comment>
<dbReference type="PANTHER" id="PTHR37162">
    <property type="entry name" value="HAT FAMILY DIMERISATION DOMAINCONTAINING PROTEIN-RELATED"/>
    <property type="match status" value="1"/>
</dbReference>
<dbReference type="EMBL" id="JARBHB010000004">
    <property type="protein sequence ID" value="KAJ8887667.1"/>
    <property type="molecule type" value="Genomic_DNA"/>
</dbReference>
<dbReference type="PANTHER" id="PTHR37162:SF10">
    <property type="entry name" value="DUF4371 DOMAIN-CONTAINING PROTEIN"/>
    <property type="match status" value="1"/>
</dbReference>
<reference evidence="1 2" key="1">
    <citation type="submission" date="2023-02" db="EMBL/GenBank/DDBJ databases">
        <title>LHISI_Scaffold_Assembly.</title>
        <authorList>
            <person name="Stuart O.P."/>
            <person name="Cleave R."/>
            <person name="Magrath M.J.L."/>
            <person name="Mikheyev A.S."/>
        </authorList>
    </citation>
    <scope>NUCLEOTIDE SEQUENCE [LARGE SCALE GENOMIC DNA]</scope>
    <source>
        <strain evidence="1">Daus_M_001</strain>
        <tissue evidence="1">Leg muscle</tissue>
    </source>
</reference>